<dbReference type="RefSeq" id="WP_212491736.1">
    <property type="nucleotide sequence ID" value="NZ_JAFCJH010000002.1"/>
</dbReference>
<gene>
    <name evidence="2" type="ORF">JQ615_03325</name>
</gene>
<proteinExistence type="predicted"/>
<reference evidence="3" key="1">
    <citation type="journal article" date="2021" name="ISME J.">
        <title>Evolutionary origin and ecological implication of a unique nif island in free-living Bradyrhizobium lineages.</title>
        <authorList>
            <person name="Tao J."/>
        </authorList>
    </citation>
    <scope>NUCLEOTIDE SEQUENCE [LARGE SCALE GENOMIC DNA]</scope>
    <source>
        <strain evidence="3">SZCCT0434</strain>
    </source>
</reference>
<protein>
    <submittedName>
        <fullName evidence="2">Methyltransferase domain-containing protein</fullName>
    </submittedName>
</protein>
<evidence type="ECO:0000259" key="1">
    <source>
        <dbReference type="Pfam" id="PF08241"/>
    </source>
</evidence>
<sequence length="655" mass="72343">MSIETAAAITRVFGPCQIVQWNARDSSLLQELLLLGCDAYAVGQHSFENSRWISSRAEVPVPHKPIAVVEVAAEKDALLLIDTLASLDHLQNLFLIGPGFSGVRRPLENQLFARGWRRHPASLAMSDYEGMRDDMLPLHSIYQRVPAQAAARWPVEDLLRERNLHMDMLRESGSRADAHVVRYALAASLVRPGDVVLDCACGLGYGSAVIAATTQASKVIGVDVDADTVAYANANYGEQNVRFEAGDASALAHIPDASVDFIVSMETIEHVENWKAVAKEFARVLKPDGRLVASVPDRWMDDTGNDPNPYHYHVFDWSKLCEGLAEDFVLESRYVQTAPGGFKWPQTPRQLRRVPFESGVEGEWILVVASANPFARAEELRASYRHPAFADALSASGAVVVDFGSHYDNPWLYRTLVQVGERFSDNAVLGRLAHWVAENARPGSADQGAALCVTGYRILERRQAKEAGELVRRIESYCRSAEDTTNPHVQRWRISLAFLAGCLSELSGALDDALKWFSLAARLDWRSFSPILTTKTIAAAFHAARIALTFEDEAKALSFFQIGFDTALEAARSDPGDFAGSSESPIPFGLAELGEVMDMGSQCAIAIAVLPLRRRAPSAFWSRVNSKRFGLLAWNQALEQENAWLRNQLHQASRR</sequence>
<dbReference type="InterPro" id="IPR013216">
    <property type="entry name" value="Methyltransf_11"/>
</dbReference>
<keyword evidence="3" id="KW-1185">Reference proteome</keyword>
<dbReference type="SUPFAM" id="SSF53335">
    <property type="entry name" value="S-adenosyl-L-methionine-dependent methyltransferases"/>
    <property type="match status" value="1"/>
</dbReference>
<accession>A0ABS5FCA6</accession>
<name>A0ABS5FCA6_9BRAD</name>
<dbReference type="CDD" id="cd02440">
    <property type="entry name" value="AdoMet_MTases"/>
    <property type="match status" value="1"/>
</dbReference>
<evidence type="ECO:0000313" key="2">
    <source>
        <dbReference type="EMBL" id="MBR0794414.1"/>
    </source>
</evidence>
<dbReference type="EMBL" id="JAFCJH010000002">
    <property type="protein sequence ID" value="MBR0794414.1"/>
    <property type="molecule type" value="Genomic_DNA"/>
</dbReference>
<keyword evidence="2" id="KW-0489">Methyltransferase</keyword>
<dbReference type="InterPro" id="IPR029063">
    <property type="entry name" value="SAM-dependent_MTases_sf"/>
</dbReference>
<keyword evidence="2" id="KW-0808">Transferase</keyword>
<comment type="caution">
    <text evidence="2">The sequence shown here is derived from an EMBL/GenBank/DDBJ whole genome shotgun (WGS) entry which is preliminary data.</text>
</comment>
<dbReference type="Pfam" id="PF08241">
    <property type="entry name" value="Methyltransf_11"/>
    <property type="match status" value="1"/>
</dbReference>
<dbReference type="PANTHER" id="PTHR43861">
    <property type="entry name" value="TRANS-ACONITATE 2-METHYLTRANSFERASE-RELATED"/>
    <property type="match status" value="1"/>
</dbReference>
<dbReference type="GO" id="GO:0032259">
    <property type="term" value="P:methylation"/>
    <property type="evidence" value="ECO:0007669"/>
    <property type="project" value="UniProtKB-KW"/>
</dbReference>
<feature type="domain" description="Methyltransferase type 11" evidence="1">
    <location>
        <begin position="197"/>
        <end position="292"/>
    </location>
</feature>
<dbReference type="Gene3D" id="3.40.50.150">
    <property type="entry name" value="Vaccinia Virus protein VP39"/>
    <property type="match status" value="1"/>
</dbReference>
<dbReference type="GO" id="GO:0008168">
    <property type="term" value="F:methyltransferase activity"/>
    <property type="evidence" value="ECO:0007669"/>
    <property type="project" value="UniProtKB-KW"/>
</dbReference>
<dbReference type="Proteomes" id="UP001315278">
    <property type="component" value="Unassembled WGS sequence"/>
</dbReference>
<organism evidence="2 3">
    <name type="scientific">Bradyrhizobium jicamae</name>
    <dbReference type="NCBI Taxonomy" id="280332"/>
    <lineage>
        <taxon>Bacteria</taxon>
        <taxon>Pseudomonadati</taxon>
        <taxon>Pseudomonadota</taxon>
        <taxon>Alphaproteobacteria</taxon>
        <taxon>Hyphomicrobiales</taxon>
        <taxon>Nitrobacteraceae</taxon>
        <taxon>Bradyrhizobium</taxon>
    </lineage>
</organism>
<evidence type="ECO:0000313" key="3">
    <source>
        <dbReference type="Proteomes" id="UP001315278"/>
    </source>
</evidence>